<evidence type="ECO:0000313" key="1">
    <source>
        <dbReference type="EMBL" id="PYH48596.1"/>
    </source>
</evidence>
<dbReference type="RefSeq" id="XP_025434578.1">
    <property type="nucleotide sequence ID" value="XM_025570637.1"/>
</dbReference>
<dbReference type="Proteomes" id="UP000248349">
    <property type="component" value="Unassembled WGS sequence"/>
</dbReference>
<keyword evidence="2" id="KW-1185">Reference proteome</keyword>
<organism evidence="1 2">
    <name type="scientific">Aspergillus saccharolyticus JOP 1030-1</name>
    <dbReference type="NCBI Taxonomy" id="1450539"/>
    <lineage>
        <taxon>Eukaryota</taxon>
        <taxon>Fungi</taxon>
        <taxon>Dikarya</taxon>
        <taxon>Ascomycota</taxon>
        <taxon>Pezizomycotina</taxon>
        <taxon>Eurotiomycetes</taxon>
        <taxon>Eurotiomycetidae</taxon>
        <taxon>Eurotiales</taxon>
        <taxon>Aspergillaceae</taxon>
        <taxon>Aspergillus</taxon>
        <taxon>Aspergillus subgen. Circumdati</taxon>
    </lineage>
</organism>
<gene>
    <name evidence="1" type="ORF">BP01DRAFT_151867</name>
</gene>
<dbReference type="EMBL" id="KZ821221">
    <property type="protein sequence ID" value="PYH48596.1"/>
    <property type="molecule type" value="Genomic_DNA"/>
</dbReference>
<reference evidence="1 2" key="1">
    <citation type="submission" date="2016-12" db="EMBL/GenBank/DDBJ databases">
        <title>The genomes of Aspergillus section Nigri reveals drivers in fungal speciation.</title>
        <authorList>
            <consortium name="DOE Joint Genome Institute"/>
            <person name="Vesth T.C."/>
            <person name="Nybo J."/>
            <person name="Theobald S."/>
            <person name="Brandl J."/>
            <person name="Frisvad J.C."/>
            <person name="Nielsen K.F."/>
            <person name="Lyhne E.K."/>
            <person name="Kogle M.E."/>
            <person name="Kuo A."/>
            <person name="Riley R."/>
            <person name="Clum A."/>
            <person name="Nolan M."/>
            <person name="Lipzen A."/>
            <person name="Salamov A."/>
            <person name="Henrissat B."/>
            <person name="Wiebenga A."/>
            <person name="De Vries R.P."/>
            <person name="Grigoriev I.V."/>
            <person name="Mortensen U.H."/>
            <person name="Andersen M.R."/>
            <person name="Baker S.E."/>
        </authorList>
    </citation>
    <scope>NUCLEOTIDE SEQUENCE [LARGE SCALE GENOMIC DNA]</scope>
    <source>
        <strain evidence="1 2">JOP 1030-1</strain>
    </source>
</reference>
<evidence type="ECO:0000313" key="2">
    <source>
        <dbReference type="Proteomes" id="UP000248349"/>
    </source>
</evidence>
<dbReference type="AlphaFoldDB" id="A0A318ZM28"/>
<accession>A0A318ZM28</accession>
<proteinExistence type="predicted"/>
<protein>
    <submittedName>
        <fullName evidence="1">Uncharacterized protein</fullName>
    </submittedName>
</protein>
<name>A0A318ZM28_9EURO</name>
<dbReference type="GeneID" id="37071865"/>
<sequence length="151" mass="16534">MFQGGRQALQSDEVPCVKSTYASFVWGPSGLSRDQTLPRLAVPKYRGILPSPIKAGSVSSFSRPRVAEQLISISLEEIAGRHTAVYPVKRPTCWTFFFLLSVLYLTDLSSSSPSRHSPSPSLQGREAVSSLQPGLHRISPYCLPWNSAEIG</sequence>